<evidence type="ECO:0000313" key="1">
    <source>
        <dbReference type="EMBL" id="MPQ44121.1"/>
    </source>
</evidence>
<dbReference type="Gene3D" id="3.30.1490.410">
    <property type="entry name" value="Uncharacterised protein PF16224, DUF4883"/>
    <property type="match status" value="1"/>
</dbReference>
<accession>A0A6I1MTC1</accession>
<dbReference type="Proteomes" id="UP000430345">
    <property type="component" value="Unassembled WGS sequence"/>
</dbReference>
<dbReference type="EMBL" id="WHJC01000153">
    <property type="protein sequence ID" value="MPQ44121.1"/>
    <property type="molecule type" value="Genomic_DNA"/>
</dbReference>
<organism evidence="1 2">
    <name type="scientific">Clostridium tarantellae</name>
    <dbReference type="NCBI Taxonomy" id="39493"/>
    <lineage>
        <taxon>Bacteria</taxon>
        <taxon>Bacillati</taxon>
        <taxon>Bacillota</taxon>
        <taxon>Clostridia</taxon>
        <taxon>Eubacteriales</taxon>
        <taxon>Clostridiaceae</taxon>
        <taxon>Clostridium</taxon>
    </lineage>
</organism>
<feature type="non-terminal residue" evidence="1">
    <location>
        <position position="1"/>
    </location>
</feature>
<dbReference type="RefSeq" id="WP_170272206.1">
    <property type="nucleotide sequence ID" value="NZ_WHJC01000153.1"/>
</dbReference>
<dbReference type="Pfam" id="PF16224">
    <property type="entry name" value="DUF4883"/>
    <property type="match status" value="1"/>
</dbReference>
<dbReference type="AlphaFoldDB" id="A0A6I1MTC1"/>
<sequence length="43" mass="5183">DVYGDNLICIYPWDGIYTKDYISLKNIPNAFKLEQFCKYIFEK</sequence>
<comment type="caution">
    <text evidence="1">The sequence shown here is derived from an EMBL/GenBank/DDBJ whole genome shotgun (WGS) entry which is preliminary data.</text>
</comment>
<proteinExistence type="predicted"/>
<evidence type="ECO:0000313" key="2">
    <source>
        <dbReference type="Proteomes" id="UP000430345"/>
    </source>
</evidence>
<name>A0A6I1MTC1_9CLOT</name>
<gene>
    <name evidence="1" type="ORF">GBZ86_10145</name>
</gene>
<keyword evidence="2" id="KW-1185">Reference proteome</keyword>
<dbReference type="InterPro" id="IPR032619">
    <property type="entry name" value="DUF4883"/>
</dbReference>
<protein>
    <submittedName>
        <fullName evidence="1">Uncharacterized protein</fullName>
    </submittedName>
</protein>
<reference evidence="1 2" key="1">
    <citation type="submission" date="2019-10" db="EMBL/GenBank/DDBJ databases">
        <title>The Genome Sequence of Clostridium tarantellae Isolated from Fish Brain.</title>
        <authorList>
            <person name="Bano L."/>
            <person name="Kiel M."/>
            <person name="Sales G."/>
            <person name="Doxey A.C."/>
            <person name="Mansfield M.J."/>
            <person name="Schiavone M."/>
            <person name="Rossetto O."/>
            <person name="Pirazzini M."/>
            <person name="Dobrindt U."/>
            <person name="Montecucco C."/>
        </authorList>
    </citation>
    <scope>NUCLEOTIDE SEQUENCE [LARGE SCALE GENOMIC DNA]</scope>
    <source>
        <strain evidence="1 2">DSM 3997</strain>
    </source>
</reference>